<evidence type="ECO:0000313" key="1">
    <source>
        <dbReference type="EMBL" id="URE33074.1"/>
    </source>
</evidence>
<dbReference type="AlphaFoldDB" id="A0A9E7HEI0"/>
<organism evidence="1 2">
    <name type="scientific">Musa troglodytarum</name>
    <name type="common">fe'i banana</name>
    <dbReference type="NCBI Taxonomy" id="320322"/>
    <lineage>
        <taxon>Eukaryota</taxon>
        <taxon>Viridiplantae</taxon>
        <taxon>Streptophyta</taxon>
        <taxon>Embryophyta</taxon>
        <taxon>Tracheophyta</taxon>
        <taxon>Spermatophyta</taxon>
        <taxon>Magnoliopsida</taxon>
        <taxon>Liliopsida</taxon>
        <taxon>Zingiberales</taxon>
        <taxon>Musaceae</taxon>
        <taxon>Musa</taxon>
    </lineage>
</organism>
<protein>
    <submittedName>
        <fullName evidence="1">Leucine rich repeat domain containing protein</fullName>
    </submittedName>
</protein>
<reference evidence="1" key="1">
    <citation type="submission" date="2022-05" db="EMBL/GenBank/DDBJ databases">
        <title>The Musa troglodytarum L. genome provides insights into the mechanism of non-climacteric behaviour and enrichment of carotenoids.</title>
        <authorList>
            <person name="Wang J."/>
        </authorList>
    </citation>
    <scope>NUCLEOTIDE SEQUENCE</scope>
    <source>
        <tissue evidence="1">Leaf</tissue>
    </source>
</reference>
<dbReference type="OrthoDB" id="1904536at2759"/>
<name>A0A9E7HEI0_9LILI</name>
<feature type="non-terminal residue" evidence="1">
    <location>
        <position position="1"/>
    </location>
</feature>
<accession>A0A9E7HEI0</accession>
<keyword evidence="2" id="KW-1185">Reference proteome</keyword>
<evidence type="ECO:0000313" key="2">
    <source>
        <dbReference type="Proteomes" id="UP001055439"/>
    </source>
</evidence>
<dbReference type="EMBL" id="CP097510">
    <property type="protein sequence ID" value="URE33074.1"/>
    <property type="molecule type" value="Genomic_DNA"/>
</dbReference>
<gene>
    <name evidence="1" type="ORF">MUK42_36742</name>
</gene>
<sequence length="110" mass="12267">EASFGDSVPLKAQGKSSLSNLKVDANGNTNEILARTTAAVEAAYEGGDEHDDVLSMKTDFSDFDLQALAMEKRELAYPVLFVQRSSSSKWRWRSTWHSRQPIICNDLLQC</sequence>
<dbReference type="Proteomes" id="UP001055439">
    <property type="component" value="Chromosome 8"/>
</dbReference>
<proteinExistence type="predicted"/>